<keyword evidence="3" id="KW-1185">Reference proteome</keyword>
<dbReference type="EMBL" id="PDCK01000042">
    <property type="protein sequence ID" value="PRQ38031.1"/>
    <property type="molecule type" value="Genomic_DNA"/>
</dbReference>
<protein>
    <submittedName>
        <fullName evidence="2">Uncharacterized protein</fullName>
    </submittedName>
</protein>
<evidence type="ECO:0000256" key="1">
    <source>
        <dbReference type="SAM" id="MobiDB-lite"/>
    </source>
</evidence>
<dbReference type="AlphaFoldDB" id="A0A2P6QV19"/>
<accession>A0A2P6QV19</accession>
<feature type="region of interest" description="Disordered" evidence="1">
    <location>
        <begin position="81"/>
        <end position="102"/>
    </location>
</feature>
<comment type="caution">
    <text evidence="2">The sequence shown here is derived from an EMBL/GenBank/DDBJ whole genome shotgun (WGS) entry which is preliminary data.</text>
</comment>
<organism evidence="2 3">
    <name type="scientific">Rosa chinensis</name>
    <name type="common">China rose</name>
    <dbReference type="NCBI Taxonomy" id="74649"/>
    <lineage>
        <taxon>Eukaryota</taxon>
        <taxon>Viridiplantae</taxon>
        <taxon>Streptophyta</taxon>
        <taxon>Embryophyta</taxon>
        <taxon>Tracheophyta</taxon>
        <taxon>Spermatophyta</taxon>
        <taxon>Magnoliopsida</taxon>
        <taxon>eudicotyledons</taxon>
        <taxon>Gunneridae</taxon>
        <taxon>Pentapetalae</taxon>
        <taxon>rosids</taxon>
        <taxon>fabids</taxon>
        <taxon>Rosales</taxon>
        <taxon>Rosaceae</taxon>
        <taxon>Rosoideae</taxon>
        <taxon>Rosoideae incertae sedis</taxon>
        <taxon>Rosa</taxon>
    </lineage>
</organism>
<evidence type="ECO:0000313" key="3">
    <source>
        <dbReference type="Proteomes" id="UP000238479"/>
    </source>
</evidence>
<proteinExistence type="predicted"/>
<evidence type="ECO:0000313" key="2">
    <source>
        <dbReference type="EMBL" id="PRQ38031.1"/>
    </source>
</evidence>
<gene>
    <name evidence="2" type="ORF">RchiOBHm_Chr4g0409271</name>
</gene>
<dbReference type="Proteomes" id="UP000238479">
    <property type="component" value="Chromosome 4"/>
</dbReference>
<sequence length="139" mass="15807">MQLCEVERMSVVPDSLGDLAQQEEETVSIQVQRIGSEEVDEPVLIQVKKEGSKEVDEAETMSEVPNSLAEQQLEPVPIQVKKEGSDKMDEAERLQQSKPERLEYNEGPVPRFSLLNFEFSDMKCEMLLVRLEFSLVCGF</sequence>
<dbReference type="Gramene" id="PRQ38031">
    <property type="protein sequence ID" value="PRQ38031"/>
    <property type="gene ID" value="RchiOBHm_Chr4g0409271"/>
</dbReference>
<reference evidence="2 3" key="1">
    <citation type="journal article" date="2018" name="Nat. Genet.">
        <title>The Rosa genome provides new insights in the design of modern roses.</title>
        <authorList>
            <person name="Bendahmane M."/>
        </authorList>
    </citation>
    <scope>NUCLEOTIDE SEQUENCE [LARGE SCALE GENOMIC DNA]</scope>
    <source>
        <strain evidence="3">cv. Old Blush</strain>
    </source>
</reference>
<name>A0A2P6QV19_ROSCH</name>